<dbReference type="AlphaFoldDB" id="A0AA37WPA3"/>
<dbReference type="SUPFAM" id="SSF56935">
    <property type="entry name" value="Porins"/>
    <property type="match status" value="1"/>
</dbReference>
<name>A0AA37WPA3_9GAMM</name>
<dbReference type="EMBL" id="BSPD01000064">
    <property type="protein sequence ID" value="GLS27021.1"/>
    <property type="molecule type" value="Genomic_DNA"/>
</dbReference>
<comment type="caution">
    <text evidence="1">The sequence shown here is derived from an EMBL/GenBank/DDBJ whole genome shotgun (WGS) entry which is preliminary data.</text>
</comment>
<evidence type="ECO:0000313" key="1">
    <source>
        <dbReference type="EMBL" id="GLS27021.1"/>
    </source>
</evidence>
<gene>
    <name evidence="1" type="ORF">GCM10007877_27400</name>
</gene>
<dbReference type="InterPro" id="IPR032811">
    <property type="entry name" value="Put_conjugal_transfer"/>
</dbReference>
<organism evidence="1 2">
    <name type="scientific">Marinibactrum halimedae</name>
    <dbReference type="NCBI Taxonomy" id="1444977"/>
    <lineage>
        <taxon>Bacteria</taxon>
        <taxon>Pseudomonadati</taxon>
        <taxon>Pseudomonadota</taxon>
        <taxon>Gammaproteobacteria</taxon>
        <taxon>Cellvibrionales</taxon>
        <taxon>Cellvibrionaceae</taxon>
        <taxon>Marinibactrum</taxon>
    </lineage>
</organism>
<dbReference type="Pfam" id="PF13729">
    <property type="entry name" value="TraF_2"/>
    <property type="match status" value="1"/>
</dbReference>
<sequence length="415" mass="44803">MAPAFVLSSVNVVAQGYGIYDARGLGMGGTATAIGSTDNGLFYNPALLALHDGDEDKTRDGRIYFPVITAEISRSVFDAVDIEEDELDERLTDSVNEFNNSQTINNALAVVDSADELLRAISELNDESLFANGFSGLSITEPGDREGGGFYIGARVIGGAFPDVTEEDLALLEDYTEALLFVGSSGEEGVAHPELFNADGSLIDPTDSLTSTATAAGLAIAEVGVSFAKEYNLFGHPIAVGVTPKFMILRTFDAQLDLDTGNIDSDVSDENLRALNFDFGMATEFADYYRFGLSVKDVISKDFDSETGQTVTLEPKTRMGLGYVRNTWQVGMDVDVTKVDIIGTNLSTQDLSLGGEWNVWGPVFLRGGYRYDIEETRDDIYSLGVGLQFRRFVFDFAASDGNGARGVSLQMGYVM</sequence>
<evidence type="ECO:0008006" key="3">
    <source>
        <dbReference type="Google" id="ProtNLM"/>
    </source>
</evidence>
<accession>A0AA37WPA3</accession>
<keyword evidence="2" id="KW-1185">Reference proteome</keyword>
<dbReference type="Gene3D" id="2.40.160.60">
    <property type="entry name" value="Outer membrane protein transport protein (OMPP1/FadL/TodX)"/>
    <property type="match status" value="1"/>
</dbReference>
<protein>
    <recommendedName>
        <fullName evidence="3">Conjugal transfer protein TraF</fullName>
    </recommendedName>
</protein>
<reference evidence="1 2" key="1">
    <citation type="journal article" date="2014" name="Int. J. Syst. Evol. Microbiol.">
        <title>Complete genome sequence of Corynebacterium casei LMG S-19264T (=DSM 44701T), isolated from a smear-ripened cheese.</title>
        <authorList>
            <consortium name="US DOE Joint Genome Institute (JGI-PGF)"/>
            <person name="Walter F."/>
            <person name="Albersmeier A."/>
            <person name="Kalinowski J."/>
            <person name="Ruckert C."/>
        </authorList>
    </citation>
    <scope>NUCLEOTIDE SEQUENCE [LARGE SCALE GENOMIC DNA]</scope>
    <source>
        <strain evidence="1 2">NBRC 110095</strain>
    </source>
</reference>
<dbReference type="Proteomes" id="UP001156870">
    <property type="component" value="Unassembled WGS sequence"/>
</dbReference>
<proteinExistence type="predicted"/>
<evidence type="ECO:0000313" key="2">
    <source>
        <dbReference type="Proteomes" id="UP001156870"/>
    </source>
</evidence>